<dbReference type="InterPro" id="IPR013783">
    <property type="entry name" value="Ig-like_fold"/>
</dbReference>
<protein>
    <submittedName>
        <fullName evidence="8">OBSCN-like protein</fullName>
    </submittedName>
</protein>
<dbReference type="PROSITE" id="PS50835">
    <property type="entry name" value="IG_LIKE"/>
    <property type="match status" value="2"/>
</dbReference>
<comment type="similarity">
    <text evidence="2">Belongs to the peptidase C14A family.</text>
</comment>
<dbReference type="InterPro" id="IPR011600">
    <property type="entry name" value="Pept_C14_caspase"/>
</dbReference>
<reference evidence="8" key="1">
    <citation type="submission" date="2022-11" db="EMBL/GenBank/DDBJ databases">
        <title>Centuries of genome instability and evolution in soft-shell clam transmissible cancer (bioRxiv).</title>
        <authorList>
            <person name="Hart S.F.M."/>
            <person name="Yonemitsu M.A."/>
            <person name="Giersch R.M."/>
            <person name="Beal B.F."/>
            <person name="Arriagada G."/>
            <person name="Davis B.W."/>
            <person name="Ostrander E.A."/>
            <person name="Goff S.P."/>
            <person name="Metzger M.J."/>
        </authorList>
    </citation>
    <scope>NUCLEOTIDE SEQUENCE</scope>
    <source>
        <strain evidence="8">MELC-2E11</strain>
        <tissue evidence="8">Siphon/mantle</tissue>
    </source>
</reference>
<keyword evidence="9" id="KW-1185">Reference proteome</keyword>
<evidence type="ECO:0000313" key="8">
    <source>
        <dbReference type="EMBL" id="WAR28271.1"/>
    </source>
</evidence>
<dbReference type="SMART" id="SM00408">
    <property type="entry name" value="IGc2"/>
    <property type="match status" value="3"/>
</dbReference>
<dbReference type="Pfam" id="PF07679">
    <property type="entry name" value="I-set"/>
    <property type="match status" value="3"/>
</dbReference>
<dbReference type="Pfam" id="PF00656">
    <property type="entry name" value="Peptidase_C14"/>
    <property type="match status" value="1"/>
</dbReference>
<evidence type="ECO:0000259" key="7">
    <source>
        <dbReference type="PROSITE" id="PS50835"/>
    </source>
</evidence>
<comment type="subcellular location">
    <subcellularLocation>
        <location evidence="1">Cytoplasm</location>
    </subcellularLocation>
</comment>
<dbReference type="Proteomes" id="UP001164746">
    <property type="component" value="Chromosome 15"/>
</dbReference>
<feature type="domain" description="Caspase family p20" evidence="6">
    <location>
        <begin position="8"/>
        <end position="146"/>
    </location>
</feature>
<dbReference type="SUPFAM" id="SSF48726">
    <property type="entry name" value="Immunoglobulin"/>
    <property type="match status" value="3"/>
</dbReference>
<dbReference type="EMBL" id="CP111026">
    <property type="protein sequence ID" value="WAR28271.1"/>
    <property type="molecule type" value="Genomic_DNA"/>
</dbReference>
<dbReference type="SMART" id="SM00115">
    <property type="entry name" value="CASc"/>
    <property type="match status" value="1"/>
</dbReference>
<evidence type="ECO:0000256" key="5">
    <source>
        <dbReference type="ARBA" id="ARBA00023157"/>
    </source>
</evidence>
<dbReference type="InterPro" id="IPR007110">
    <property type="entry name" value="Ig-like_dom"/>
</dbReference>
<evidence type="ECO:0000256" key="2">
    <source>
        <dbReference type="ARBA" id="ARBA00010134"/>
    </source>
</evidence>
<gene>
    <name evidence="8" type="ORF">MAR_013975</name>
</gene>
<evidence type="ECO:0000313" key="9">
    <source>
        <dbReference type="Proteomes" id="UP001164746"/>
    </source>
</evidence>
<dbReference type="CDD" id="cd00096">
    <property type="entry name" value="Ig"/>
    <property type="match status" value="3"/>
</dbReference>
<keyword evidence="5" id="KW-1015">Disulfide bond</keyword>
<proteinExistence type="inferred from homology"/>
<evidence type="ECO:0000256" key="4">
    <source>
        <dbReference type="ARBA" id="ARBA00022553"/>
    </source>
</evidence>
<evidence type="ECO:0000259" key="6">
    <source>
        <dbReference type="PROSITE" id="PS50208"/>
    </source>
</evidence>
<dbReference type="PRINTS" id="PR00376">
    <property type="entry name" value="IL1BCENZYME"/>
</dbReference>
<dbReference type="SUPFAM" id="SSF52129">
    <property type="entry name" value="Caspase-like"/>
    <property type="match status" value="1"/>
</dbReference>
<evidence type="ECO:0000256" key="3">
    <source>
        <dbReference type="ARBA" id="ARBA00022490"/>
    </source>
</evidence>
<dbReference type="PANTHER" id="PTHR35971:SF5">
    <property type="entry name" value="OBSCURIN LIKE CYTOSKELETAL ADAPTOR 1"/>
    <property type="match status" value="1"/>
</dbReference>
<evidence type="ECO:0000256" key="1">
    <source>
        <dbReference type="ARBA" id="ARBA00004496"/>
    </source>
</evidence>
<dbReference type="InterPro" id="IPR003599">
    <property type="entry name" value="Ig_sub"/>
</dbReference>
<dbReference type="Gene3D" id="3.40.50.1460">
    <property type="match status" value="1"/>
</dbReference>
<dbReference type="InterPro" id="IPR001309">
    <property type="entry name" value="Pept_C14_p20"/>
</dbReference>
<sequence length="524" mass="59013">MNYDLSSGKGYAVLLVYEKFKHANNRKGADIDLKNMQDITKALGLEQINQDNDKNLTRVDTLKVLKDAYSLITENDCQMFVFMISTHGKELPNPAASGQKDHALSCSDDEMIFLSTDVVKMFSEHNCPILKGKPKLFFIQACRSIDPTWYMVKGTEMMYPDCRMHITEDKTKVSVVRKKDTTSKTEQFIPDDSISRVSARRIKKDGNEEDGLLMLKKRWEHILWKCSSHVTGVDGDETEVDAKGRNESASKVLGFTSPLSDNYKHTGTKNVVLSCETFSQEVKWEKDGKLIHSTTRVKIEDKEKVHQLTFAELEYGDSGIYICSNTDEKLTRISLIVGGFKKPLQDIYTNTGTNDVILSCENNIQNVKWEKDGKPIVSKDGKPIESTTRVKIEPNEFVHQLTFTEVEYGDTGTYTCSSSERWSTSASLIVGGFKKPLRDEYAKTGAKNVIFSCETYSPNVNWEKDGKPIGSTTRVKIEQKGFVHQLIFTEVEYGDTGNYTCSTPEGRTTSSTLIVGVYDGLLSY</sequence>
<dbReference type="InterPro" id="IPR052385">
    <property type="entry name" value="Obscurin/Obscurin-like_Reg"/>
</dbReference>
<dbReference type="InterPro" id="IPR015917">
    <property type="entry name" value="Pept_C14A"/>
</dbReference>
<organism evidence="8 9">
    <name type="scientific">Mya arenaria</name>
    <name type="common">Soft-shell clam</name>
    <dbReference type="NCBI Taxonomy" id="6604"/>
    <lineage>
        <taxon>Eukaryota</taxon>
        <taxon>Metazoa</taxon>
        <taxon>Spiralia</taxon>
        <taxon>Lophotrochozoa</taxon>
        <taxon>Mollusca</taxon>
        <taxon>Bivalvia</taxon>
        <taxon>Autobranchia</taxon>
        <taxon>Heteroconchia</taxon>
        <taxon>Euheterodonta</taxon>
        <taxon>Imparidentia</taxon>
        <taxon>Neoheterodontei</taxon>
        <taxon>Myida</taxon>
        <taxon>Myoidea</taxon>
        <taxon>Myidae</taxon>
        <taxon>Mya</taxon>
    </lineage>
</organism>
<feature type="domain" description="Ig-like" evidence="7">
    <location>
        <begin position="394"/>
        <end position="514"/>
    </location>
</feature>
<dbReference type="PANTHER" id="PTHR35971">
    <property type="entry name" value="SI:DKEY-31G6.6"/>
    <property type="match status" value="1"/>
</dbReference>
<dbReference type="InterPro" id="IPR029030">
    <property type="entry name" value="Caspase-like_dom_sf"/>
</dbReference>
<dbReference type="InterPro" id="IPR003598">
    <property type="entry name" value="Ig_sub2"/>
</dbReference>
<dbReference type="Gene3D" id="2.60.40.10">
    <property type="entry name" value="Immunoglobulins"/>
    <property type="match status" value="3"/>
</dbReference>
<dbReference type="InterPro" id="IPR036179">
    <property type="entry name" value="Ig-like_dom_sf"/>
</dbReference>
<feature type="domain" description="Ig-like" evidence="7">
    <location>
        <begin position="281"/>
        <end position="334"/>
    </location>
</feature>
<dbReference type="PROSITE" id="PS50208">
    <property type="entry name" value="CASPASE_P20"/>
    <property type="match status" value="1"/>
</dbReference>
<dbReference type="InterPro" id="IPR013098">
    <property type="entry name" value="Ig_I-set"/>
</dbReference>
<keyword evidence="4" id="KW-0597">Phosphoprotein</keyword>
<dbReference type="SMART" id="SM00409">
    <property type="entry name" value="IG"/>
    <property type="match status" value="3"/>
</dbReference>
<keyword evidence="3" id="KW-0963">Cytoplasm</keyword>
<accession>A0ABY7GAN2</accession>
<name>A0ABY7GAN2_MYAAR</name>